<dbReference type="GO" id="GO:0000981">
    <property type="term" value="F:DNA-binding transcription factor activity, RNA polymerase II-specific"/>
    <property type="evidence" value="ECO:0007669"/>
    <property type="project" value="TreeGrafter"/>
</dbReference>
<dbReference type="Gene3D" id="4.10.280.10">
    <property type="entry name" value="Helix-loop-helix DNA-binding domain"/>
    <property type="match status" value="1"/>
</dbReference>
<dbReference type="GO" id="GO:0045944">
    <property type="term" value="P:positive regulation of transcription by RNA polymerase II"/>
    <property type="evidence" value="ECO:0007669"/>
    <property type="project" value="TreeGrafter"/>
</dbReference>
<dbReference type="Pfam" id="PF00010">
    <property type="entry name" value="HLH"/>
    <property type="match status" value="1"/>
</dbReference>
<dbReference type="GO" id="GO:0007423">
    <property type="term" value="P:sensory organ development"/>
    <property type="evidence" value="ECO:0007669"/>
    <property type="project" value="TreeGrafter"/>
</dbReference>
<feature type="domain" description="BHLH" evidence="2">
    <location>
        <begin position="60"/>
        <end position="112"/>
    </location>
</feature>
<dbReference type="PANTHER" id="PTHR19290">
    <property type="entry name" value="BASIC HELIX-LOOP-HELIX PROTEIN NEUROGENIN-RELATED"/>
    <property type="match status" value="1"/>
</dbReference>
<sequence length="155" mass="17979">MHEMADTAIKYSEHDQPASTSSPQKGTAEKKSGTKAVKREKRKYRCRVRSPETVIRSKKIRRTKANERERRRMHSLNEALEELRRTLPHIPDEPKLTKIETLRLANNYIFALAQILQTEDEQDDADDGFNETQLSQHCTANCSTQQSYPFSYNVL</sequence>
<feature type="region of interest" description="Disordered" evidence="1">
    <location>
        <begin position="1"/>
        <end position="46"/>
    </location>
</feature>
<accession>A0A0B2V9Z5</accession>
<evidence type="ECO:0000313" key="3">
    <source>
        <dbReference type="EMBL" id="KHN78299.1"/>
    </source>
</evidence>
<feature type="compositionally biased region" description="Basic residues" evidence="1">
    <location>
        <begin position="36"/>
        <end position="46"/>
    </location>
</feature>
<evidence type="ECO:0000313" key="4">
    <source>
        <dbReference type="Proteomes" id="UP000031036"/>
    </source>
</evidence>
<dbReference type="EMBL" id="JPKZ01002137">
    <property type="protein sequence ID" value="KHN78299.1"/>
    <property type="molecule type" value="Genomic_DNA"/>
</dbReference>
<dbReference type="Proteomes" id="UP000031036">
    <property type="component" value="Unassembled WGS sequence"/>
</dbReference>
<evidence type="ECO:0000259" key="2">
    <source>
        <dbReference type="PROSITE" id="PS50888"/>
    </source>
</evidence>
<feature type="compositionally biased region" description="Basic and acidic residues" evidence="1">
    <location>
        <begin position="1"/>
        <end position="16"/>
    </location>
</feature>
<dbReference type="InterPro" id="IPR011598">
    <property type="entry name" value="bHLH_dom"/>
</dbReference>
<dbReference type="GO" id="GO:0061564">
    <property type="term" value="P:axon development"/>
    <property type="evidence" value="ECO:0007669"/>
    <property type="project" value="TreeGrafter"/>
</dbReference>
<dbReference type="GO" id="GO:0046983">
    <property type="term" value="F:protein dimerization activity"/>
    <property type="evidence" value="ECO:0007669"/>
    <property type="project" value="InterPro"/>
</dbReference>
<dbReference type="AlphaFoldDB" id="A0A0B2V9Z5"/>
<organism evidence="3 4">
    <name type="scientific">Toxocara canis</name>
    <name type="common">Canine roundworm</name>
    <dbReference type="NCBI Taxonomy" id="6265"/>
    <lineage>
        <taxon>Eukaryota</taxon>
        <taxon>Metazoa</taxon>
        <taxon>Ecdysozoa</taxon>
        <taxon>Nematoda</taxon>
        <taxon>Chromadorea</taxon>
        <taxon>Rhabditida</taxon>
        <taxon>Spirurina</taxon>
        <taxon>Ascaridomorpha</taxon>
        <taxon>Ascaridoidea</taxon>
        <taxon>Toxocaridae</taxon>
        <taxon>Toxocara</taxon>
    </lineage>
</organism>
<reference evidence="3 4" key="1">
    <citation type="submission" date="2014-11" db="EMBL/GenBank/DDBJ databases">
        <title>Genetic blueprint of the zoonotic pathogen Toxocara canis.</title>
        <authorList>
            <person name="Zhu X.-Q."/>
            <person name="Korhonen P.K."/>
            <person name="Cai H."/>
            <person name="Young N.D."/>
            <person name="Nejsum P."/>
            <person name="von Samson-Himmelstjerna G."/>
            <person name="Boag P.R."/>
            <person name="Tan P."/>
            <person name="Li Q."/>
            <person name="Min J."/>
            <person name="Yang Y."/>
            <person name="Wang X."/>
            <person name="Fang X."/>
            <person name="Hall R.S."/>
            <person name="Hofmann A."/>
            <person name="Sternberg P.W."/>
            <person name="Jex A.R."/>
            <person name="Gasser R.B."/>
        </authorList>
    </citation>
    <scope>NUCLEOTIDE SEQUENCE [LARGE SCALE GENOMIC DNA]</scope>
    <source>
        <strain evidence="3">PN_DK_2014</strain>
    </source>
</reference>
<protein>
    <submittedName>
        <fullName evidence="3">Basic helix-loop-helix neural transcription factor TAP</fullName>
    </submittedName>
</protein>
<comment type="caution">
    <text evidence="3">The sequence shown here is derived from an EMBL/GenBank/DDBJ whole genome shotgun (WGS) entry which is preliminary data.</text>
</comment>
<dbReference type="SUPFAM" id="SSF47459">
    <property type="entry name" value="HLH, helix-loop-helix DNA-binding domain"/>
    <property type="match status" value="1"/>
</dbReference>
<gene>
    <name evidence="3" type="primary">tap</name>
    <name evidence="3" type="ORF">Tcan_08564</name>
</gene>
<dbReference type="OMA" id="EAFNMAY"/>
<name>A0A0B2V9Z5_TOXCA</name>
<keyword evidence="4" id="KW-1185">Reference proteome</keyword>
<evidence type="ECO:0000256" key="1">
    <source>
        <dbReference type="SAM" id="MobiDB-lite"/>
    </source>
</evidence>
<dbReference type="PANTHER" id="PTHR19290:SF163">
    <property type="entry name" value="BASIC HELIX-LOOP-HELIX NEURAL TRANSCRIPTION FACTOR TAP"/>
    <property type="match status" value="1"/>
</dbReference>
<dbReference type="GO" id="GO:0070888">
    <property type="term" value="F:E-box binding"/>
    <property type="evidence" value="ECO:0007669"/>
    <property type="project" value="TreeGrafter"/>
</dbReference>
<dbReference type="SMART" id="SM00353">
    <property type="entry name" value="HLH"/>
    <property type="match status" value="1"/>
</dbReference>
<dbReference type="InterPro" id="IPR050359">
    <property type="entry name" value="bHLH_transcription_factors"/>
</dbReference>
<dbReference type="InterPro" id="IPR036638">
    <property type="entry name" value="HLH_DNA-bd_sf"/>
</dbReference>
<proteinExistence type="predicted"/>
<dbReference type="PROSITE" id="PS50888">
    <property type="entry name" value="BHLH"/>
    <property type="match status" value="1"/>
</dbReference>
<dbReference type="GO" id="GO:0005634">
    <property type="term" value="C:nucleus"/>
    <property type="evidence" value="ECO:0007669"/>
    <property type="project" value="TreeGrafter"/>
</dbReference>
<dbReference type="STRING" id="6265.A0A0B2V9Z5"/>
<dbReference type="OrthoDB" id="5969565at2759"/>